<dbReference type="PANTHER" id="PTHR47582">
    <property type="entry name" value="P450, PUTATIVE (EUROFUNG)-RELATED"/>
    <property type="match status" value="1"/>
</dbReference>
<keyword evidence="4 6" id="KW-0408">Iron</keyword>
<dbReference type="InterPro" id="IPR002403">
    <property type="entry name" value="Cyt_P450_E_grp-IV"/>
</dbReference>
<dbReference type="SUPFAM" id="SSF48264">
    <property type="entry name" value="Cytochrome P450"/>
    <property type="match status" value="1"/>
</dbReference>
<dbReference type="CDD" id="cd11040">
    <property type="entry name" value="CYP7_CYP8-like"/>
    <property type="match status" value="1"/>
</dbReference>
<proteinExistence type="inferred from homology"/>
<dbReference type="EMBL" id="KI912114">
    <property type="protein sequence ID" value="ETS79659.1"/>
    <property type="molecule type" value="Genomic_DNA"/>
</dbReference>
<feature type="binding site" description="axial binding residue" evidence="6">
    <location>
        <position position="470"/>
    </location>
    <ligand>
        <name>heme</name>
        <dbReference type="ChEBI" id="CHEBI:30413"/>
    </ligand>
    <ligandPart>
        <name>Fe</name>
        <dbReference type="ChEBI" id="CHEBI:18248"/>
    </ligandPart>
</feature>
<evidence type="ECO:0000256" key="4">
    <source>
        <dbReference type="ARBA" id="ARBA00023004"/>
    </source>
</evidence>
<keyword evidence="3 6" id="KW-0479">Metal-binding</keyword>
<dbReference type="eggNOG" id="KOG0684">
    <property type="taxonomic scope" value="Eukaryota"/>
</dbReference>
<dbReference type="GO" id="GO:0005506">
    <property type="term" value="F:iron ion binding"/>
    <property type="evidence" value="ECO:0007669"/>
    <property type="project" value="InterPro"/>
</dbReference>
<keyword evidence="6" id="KW-0349">Heme</keyword>
<accession>W3X0U2</accession>
<keyword evidence="5" id="KW-0503">Monooxygenase</keyword>
<evidence type="ECO:0000256" key="3">
    <source>
        <dbReference type="ARBA" id="ARBA00022723"/>
    </source>
</evidence>
<dbReference type="OrthoDB" id="1470350at2759"/>
<reference evidence="9" key="1">
    <citation type="journal article" date="2015" name="BMC Genomics">
        <title>Genomic and transcriptomic analysis of the endophytic fungus Pestalotiopsis fici reveals its lifestyle and high potential for synthesis of natural products.</title>
        <authorList>
            <person name="Wang X."/>
            <person name="Zhang X."/>
            <person name="Liu L."/>
            <person name="Xiang M."/>
            <person name="Wang W."/>
            <person name="Sun X."/>
            <person name="Che Y."/>
            <person name="Guo L."/>
            <person name="Liu G."/>
            <person name="Guo L."/>
            <person name="Wang C."/>
            <person name="Yin W.B."/>
            <person name="Stadler M."/>
            <person name="Zhang X."/>
            <person name="Liu X."/>
        </authorList>
    </citation>
    <scope>NUCLEOTIDE SEQUENCE [LARGE SCALE GENOMIC DNA]</scope>
    <source>
        <strain evidence="9">W106-1 / CGMCC3.15140</strain>
    </source>
</reference>
<dbReference type="HOGENOM" id="CLU_018012_4_2_1"/>
<dbReference type="Pfam" id="PF00067">
    <property type="entry name" value="p450"/>
    <property type="match status" value="1"/>
</dbReference>
<evidence type="ECO:0000256" key="5">
    <source>
        <dbReference type="ARBA" id="ARBA00023033"/>
    </source>
</evidence>
<comment type="similarity">
    <text evidence="2">Belongs to the cytochrome P450 family.</text>
</comment>
<dbReference type="InterPro" id="IPR001128">
    <property type="entry name" value="Cyt_P450"/>
</dbReference>
<dbReference type="InParanoid" id="W3X0U2"/>
<evidence type="ECO:0000256" key="6">
    <source>
        <dbReference type="PIRSR" id="PIRSR602403-1"/>
    </source>
</evidence>
<dbReference type="PRINTS" id="PR00465">
    <property type="entry name" value="EP450IV"/>
</dbReference>
<dbReference type="Gene3D" id="1.10.630.10">
    <property type="entry name" value="Cytochrome P450"/>
    <property type="match status" value="1"/>
</dbReference>
<dbReference type="AlphaFoldDB" id="W3X0U2"/>
<dbReference type="Proteomes" id="UP000030651">
    <property type="component" value="Unassembled WGS sequence"/>
</dbReference>
<name>W3X0U2_PESFW</name>
<sequence>MASTKWALDYPGISVAVVFSSLILGLLLIRTLSASSPPSPPEPPLLKPPHPIFGHLPGLLRHGMLYMDVLARQYHEQFPEGIFTVSLFGKHIYIVMTPGLLAHTQNKSRLVSGWEVLATVTASFTGRGRKYYDRLVKNSQSRKIPNYHSENHKLIYGSLNPGKELDRMRVAFVDTYVSFIPPLETIVDKSGSYTFDFYEWLRESFTNASARLAWGKDNPFSRDPTLWKAFTEFDDNAGLLMTRPLPRILVRKGYLARERAIGQIRDFMAESDEAKIQGFGPLMRHTSHVLSKWGFTADELASNNLGMIIGLASNTAPAAANTLIAIVRDPSLLSSVRAELDALVQRSADGTTATFDAADIRSHCPLFVSAAYETMRLTSSGSTARVIAHDPDNVSSSPGKYHILTSPDKSTSWSLKKGEMMFMAGGLIHGNSAHYANPTTFDATRYLEHSIPETQIPGLFRSFGGGASICGGRYLAVAEILAVVSSIILRFDIEKDGGSGGWQLPDRRDCPSHAAVTPPPGGKMPMTIRRRAGWEGVRWINSHMKDT</sequence>
<dbReference type="InterPro" id="IPR053007">
    <property type="entry name" value="CYP450_monoxygenase_sec-met"/>
</dbReference>
<dbReference type="KEGG" id="pfy:PFICI_09512"/>
<evidence type="ECO:0000313" key="8">
    <source>
        <dbReference type="EMBL" id="ETS79659.1"/>
    </source>
</evidence>
<dbReference type="RefSeq" id="XP_007836284.1">
    <property type="nucleotide sequence ID" value="XM_007838093.1"/>
</dbReference>
<dbReference type="PANTHER" id="PTHR47582:SF1">
    <property type="entry name" value="P450, PUTATIVE (EUROFUNG)-RELATED"/>
    <property type="match status" value="1"/>
</dbReference>
<dbReference type="GO" id="GO:0016705">
    <property type="term" value="F:oxidoreductase activity, acting on paired donors, with incorporation or reduction of molecular oxygen"/>
    <property type="evidence" value="ECO:0007669"/>
    <property type="project" value="InterPro"/>
</dbReference>
<dbReference type="GO" id="GO:0020037">
    <property type="term" value="F:heme binding"/>
    <property type="evidence" value="ECO:0007669"/>
    <property type="project" value="InterPro"/>
</dbReference>
<evidence type="ECO:0008006" key="10">
    <source>
        <dbReference type="Google" id="ProtNLM"/>
    </source>
</evidence>
<feature type="region of interest" description="Disordered" evidence="7">
    <location>
        <begin position="502"/>
        <end position="524"/>
    </location>
</feature>
<protein>
    <recommendedName>
        <fullName evidence="10">Cytochrome P450</fullName>
    </recommendedName>
</protein>
<dbReference type="OMA" id="GGFEHAS"/>
<organism evidence="8 9">
    <name type="scientific">Pestalotiopsis fici (strain W106-1 / CGMCC3.15140)</name>
    <dbReference type="NCBI Taxonomy" id="1229662"/>
    <lineage>
        <taxon>Eukaryota</taxon>
        <taxon>Fungi</taxon>
        <taxon>Dikarya</taxon>
        <taxon>Ascomycota</taxon>
        <taxon>Pezizomycotina</taxon>
        <taxon>Sordariomycetes</taxon>
        <taxon>Xylariomycetidae</taxon>
        <taxon>Amphisphaeriales</taxon>
        <taxon>Sporocadaceae</taxon>
        <taxon>Pestalotiopsis</taxon>
    </lineage>
</organism>
<keyword evidence="5" id="KW-0560">Oxidoreductase</keyword>
<dbReference type="STRING" id="1229662.W3X0U2"/>
<comment type="cofactor">
    <cofactor evidence="1 6">
        <name>heme</name>
        <dbReference type="ChEBI" id="CHEBI:30413"/>
    </cofactor>
</comment>
<dbReference type="InterPro" id="IPR036396">
    <property type="entry name" value="Cyt_P450_sf"/>
</dbReference>
<evidence type="ECO:0000256" key="7">
    <source>
        <dbReference type="SAM" id="MobiDB-lite"/>
    </source>
</evidence>
<keyword evidence="9" id="KW-1185">Reference proteome</keyword>
<dbReference type="GeneID" id="19274525"/>
<evidence type="ECO:0000313" key="9">
    <source>
        <dbReference type="Proteomes" id="UP000030651"/>
    </source>
</evidence>
<evidence type="ECO:0000256" key="1">
    <source>
        <dbReference type="ARBA" id="ARBA00001971"/>
    </source>
</evidence>
<gene>
    <name evidence="8" type="ORF">PFICI_09512</name>
</gene>
<evidence type="ECO:0000256" key="2">
    <source>
        <dbReference type="ARBA" id="ARBA00010617"/>
    </source>
</evidence>
<dbReference type="GO" id="GO:0004497">
    <property type="term" value="F:monooxygenase activity"/>
    <property type="evidence" value="ECO:0007669"/>
    <property type="project" value="UniProtKB-KW"/>
</dbReference>